<sequence length="138" mass="14265">MPKVDAEAANKLYSAVAEVIKKDIPSSMIAPALGGIAVALARSAMAGRLGVDVDLSKVPHVSGMSAAEILFSESNSRFIITCRPEKSAALEKALAGFTFAKVGKTDASGVLNVRGEGVALSLKLEDMLRSYKGTLAGV</sequence>
<dbReference type="InterPro" id="IPR010918">
    <property type="entry name" value="PurM-like_C_dom"/>
</dbReference>
<accession>A0A645IE00</accession>
<dbReference type="EMBL" id="VSSQ01107245">
    <property type="protein sequence ID" value="MPN46514.1"/>
    <property type="molecule type" value="Genomic_DNA"/>
</dbReference>
<dbReference type="AlphaFoldDB" id="A0A645IE00"/>
<dbReference type="InterPro" id="IPR010074">
    <property type="entry name" value="PRibForGlyAmidine_synth_PurL"/>
</dbReference>
<evidence type="ECO:0000313" key="2">
    <source>
        <dbReference type="EMBL" id="MPN46514.1"/>
    </source>
</evidence>
<name>A0A645IE00_9ZZZZ</name>
<dbReference type="PANTHER" id="PTHR43555:SF1">
    <property type="entry name" value="PHOSPHORIBOSYLFORMYLGLYCINAMIDINE SYNTHASE SUBUNIT PURL"/>
    <property type="match status" value="1"/>
</dbReference>
<organism evidence="2">
    <name type="scientific">bioreactor metagenome</name>
    <dbReference type="NCBI Taxonomy" id="1076179"/>
    <lineage>
        <taxon>unclassified sequences</taxon>
        <taxon>metagenomes</taxon>
        <taxon>ecological metagenomes</taxon>
    </lineage>
</organism>
<reference evidence="2" key="1">
    <citation type="submission" date="2019-08" db="EMBL/GenBank/DDBJ databases">
        <authorList>
            <person name="Kucharzyk K."/>
            <person name="Murdoch R.W."/>
            <person name="Higgins S."/>
            <person name="Loffler F."/>
        </authorList>
    </citation>
    <scope>NUCLEOTIDE SEQUENCE</scope>
</reference>
<evidence type="ECO:0000259" key="1">
    <source>
        <dbReference type="Pfam" id="PF02769"/>
    </source>
</evidence>
<dbReference type="InterPro" id="IPR036676">
    <property type="entry name" value="PurM-like_C_sf"/>
</dbReference>
<protein>
    <submittedName>
        <fullName evidence="2">Phosphoribosylformylglycinamidine synthase subunit PurL</fullName>
        <ecNumber evidence="2">6.3.5.3</ecNumber>
    </submittedName>
</protein>
<keyword evidence="2" id="KW-0436">Ligase</keyword>
<dbReference type="GO" id="GO:0006189">
    <property type="term" value="P:'de novo' IMP biosynthetic process"/>
    <property type="evidence" value="ECO:0007669"/>
    <property type="project" value="InterPro"/>
</dbReference>
<comment type="caution">
    <text evidence="2">The sequence shown here is derived from an EMBL/GenBank/DDBJ whole genome shotgun (WGS) entry which is preliminary data.</text>
</comment>
<dbReference type="PANTHER" id="PTHR43555">
    <property type="entry name" value="PHOSPHORIBOSYLFORMYLGLYCINAMIDINE SYNTHASE SUBUNIT PURL"/>
    <property type="match status" value="1"/>
</dbReference>
<dbReference type="GO" id="GO:0004642">
    <property type="term" value="F:phosphoribosylformylglycinamidine synthase activity"/>
    <property type="evidence" value="ECO:0007669"/>
    <property type="project" value="UniProtKB-EC"/>
</dbReference>
<dbReference type="Pfam" id="PF02769">
    <property type="entry name" value="AIRS_C"/>
    <property type="match status" value="1"/>
</dbReference>
<feature type="domain" description="PurM-like C-terminal" evidence="1">
    <location>
        <begin position="3"/>
        <end position="113"/>
    </location>
</feature>
<dbReference type="Gene3D" id="3.90.650.10">
    <property type="entry name" value="PurM-like C-terminal domain"/>
    <property type="match status" value="1"/>
</dbReference>
<dbReference type="SUPFAM" id="SSF56042">
    <property type="entry name" value="PurM C-terminal domain-like"/>
    <property type="match status" value="1"/>
</dbReference>
<gene>
    <name evidence="2" type="primary">purL_40</name>
    <name evidence="2" type="ORF">SDC9_194100</name>
</gene>
<proteinExistence type="predicted"/>
<dbReference type="EC" id="6.3.5.3" evidence="2"/>